<comment type="function">
    <text evidence="3">During stationary phase, converts 70S ribosomes to an inactive dimeric form (100S ribosomes).</text>
</comment>
<reference evidence="4 5" key="1">
    <citation type="journal article" date="2013" name="Antonie Van Leeuwenhoek">
        <title>Echinimonas agarilytica gen. nov., sp. nov., a new gammaproteobacterium isolated from the sea urchin Strongylocentrotus intermedius.</title>
        <authorList>
            <person name="Nedashkovskaya O.I."/>
            <person name="Stenkova A.M."/>
            <person name="Zhukova N.V."/>
            <person name="Van Trappen S."/>
            <person name="Lee J.S."/>
            <person name="Kim S.B."/>
        </authorList>
    </citation>
    <scope>NUCLEOTIDE SEQUENCE [LARGE SCALE GENOMIC DNA]</scope>
    <source>
        <strain evidence="4 5">KMM 6351</strain>
    </source>
</reference>
<evidence type="ECO:0000256" key="1">
    <source>
        <dbReference type="ARBA" id="ARBA00022490"/>
    </source>
</evidence>
<sequence>MKRQKRDRLQRAEALGHKAGLLGRSRDDCPYQGLNARSSWFGGWRSAMNERAEGLFR</sequence>
<dbReference type="InterPro" id="IPR007040">
    <property type="entry name" value="Ribosome_modulation_factor"/>
</dbReference>
<evidence type="ECO:0000256" key="3">
    <source>
        <dbReference type="HAMAP-Rule" id="MF_00919"/>
    </source>
</evidence>
<dbReference type="Proteomes" id="UP001165393">
    <property type="component" value="Unassembled WGS sequence"/>
</dbReference>
<accession>A0AA42B934</accession>
<keyword evidence="2 3" id="KW-0810">Translation regulation</keyword>
<dbReference type="Gene3D" id="1.10.10.620">
    <property type="entry name" value="ribosome modulation factor like domain"/>
    <property type="match status" value="1"/>
</dbReference>
<dbReference type="HAMAP" id="MF_00919">
    <property type="entry name" value="RMF"/>
    <property type="match status" value="1"/>
</dbReference>
<dbReference type="NCBIfam" id="NF041886">
    <property type="entry name" value="Rmf_CrpP_fam"/>
    <property type="match status" value="1"/>
</dbReference>
<organism evidence="4 5">
    <name type="scientific">Echinimonas agarilytica</name>
    <dbReference type="NCBI Taxonomy" id="1215918"/>
    <lineage>
        <taxon>Bacteria</taxon>
        <taxon>Pseudomonadati</taxon>
        <taxon>Pseudomonadota</taxon>
        <taxon>Gammaproteobacteria</taxon>
        <taxon>Alteromonadales</taxon>
        <taxon>Echinimonadaceae</taxon>
        <taxon>Echinimonas</taxon>
    </lineage>
</organism>
<dbReference type="Pfam" id="PF04957">
    <property type="entry name" value="RMF"/>
    <property type="match status" value="1"/>
</dbReference>
<evidence type="ECO:0000256" key="2">
    <source>
        <dbReference type="ARBA" id="ARBA00022845"/>
    </source>
</evidence>
<dbReference type="GO" id="GO:0005737">
    <property type="term" value="C:cytoplasm"/>
    <property type="evidence" value="ECO:0007669"/>
    <property type="project" value="UniProtKB-SubCell"/>
</dbReference>
<dbReference type="AlphaFoldDB" id="A0AA42B934"/>
<keyword evidence="1 3" id="KW-0963">Cytoplasm</keyword>
<proteinExistence type="inferred from homology"/>
<comment type="caution">
    <text evidence="4">The sequence shown here is derived from an EMBL/GenBank/DDBJ whole genome shotgun (WGS) entry which is preliminary data.</text>
</comment>
<dbReference type="EMBL" id="JAMQGP010000009">
    <property type="protein sequence ID" value="MCM2681173.1"/>
    <property type="molecule type" value="Genomic_DNA"/>
</dbReference>
<evidence type="ECO:0000313" key="5">
    <source>
        <dbReference type="Proteomes" id="UP001165393"/>
    </source>
</evidence>
<keyword evidence="5" id="KW-1185">Reference proteome</keyword>
<gene>
    <name evidence="3 4" type="primary">rmf</name>
    <name evidence="4" type="ORF">NAF29_16115</name>
</gene>
<comment type="subcellular location">
    <subcellularLocation>
        <location evidence="3">Cytoplasm</location>
    </subcellularLocation>
</comment>
<comment type="similarity">
    <text evidence="3">Belongs to the ribosome modulation factor family.</text>
</comment>
<dbReference type="GO" id="GO:0006417">
    <property type="term" value="P:regulation of translation"/>
    <property type="evidence" value="ECO:0007669"/>
    <property type="project" value="UniProtKB-UniRule"/>
</dbReference>
<protein>
    <recommendedName>
        <fullName evidence="3">Ribosome modulation factor</fullName>
        <shortName evidence="3">RMF</shortName>
    </recommendedName>
</protein>
<dbReference type="RefSeq" id="WP_251262657.1">
    <property type="nucleotide sequence ID" value="NZ_JAMQGP010000009.1"/>
</dbReference>
<dbReference type="NCBIfam" id="NF011162">
    <property type="entry name" value="PRK14563.1"/>
    <property type="match status" value="1"/>
</dbReference>
<dbReference type="InterPro" id="IPR023200">
    <property type="entry name" value="RMF_sf"/>
</dbReference>
<name>A0AA42B934_9GAMM</name>
<evidence type="ECO:0000313" key="4">
    <source>
        <dbReference type="EMBL" id="MCM2681173.1"/>
    </source>
</evidence>